<keyword evidence="2" id="KW-1185">Reference proteome</keyword>
<comment type="caution">
    <text evidence="1">The sequence shown here is derived from an EMBL/GenBank/DDBJ whole genome shotgun (WGS) entry which is preliminary data.</text>
</comment>
<evidence type="ECO:0000313" key="2">
    <source>
        <dbReference type="Proteomes" id="UP000193920"/>
    </source>
</evidence>
<organism evidence="1 2">
    <name type="scientific">Neocallimastix californiae</name>
    <dbReference type="NCBI Taxonomy" id="1754190"/>
    <lineage>
        <taxon>Eukaryota</taxon>
        <taxon>Fungi</taxon>
        <taxon>Fungi incertae sedis</taxon>
        <taxon>Chytridiomycota</taxon>
        <taxon>Chytridiomycota incertae sedis</taxon>
        <taxon>Neocallimastigomycetes</taxon>
        <taxon>Neocallimastigales</taxon>
        <taxon>Neocallimastigaceae</taxon>
        <taxon>Neocallimastix</taxon>
    </lineage>
</organism>
<dbReference type="OrthoDB" id="2155841at2759"/>
<dbReference type="EMBL" id="MCOG01000096">
    <property type="protein sequence ID" value="ORY51145.1"/>
    <property type="molecule type" value="Genomic_DNA"/>
</dbReference>
<name>A0A1Y2CXT5_9FUNG</name>
<sequence>MAHNEMDWKYKMSDNDTFIDKSISLDISYELKSIIDKAKMEKEKIFNSYSNYSIDSSTTDIIKQNNKLNDYILINIEDDEDNSLIKSIYSNISFKVPDNLFHLKDNTNVEEKDNKNFNKMPIDYSYNSIDLKNENINVNESFQFQFNNLKKYINDNANPMNSEIPSFKLNTSFNYSEINNEFQKFSDSQKTEIISEDLIPKLYTESEQDSPEVNNTIHNFIFN</sequence>
<reference evidence="1 2" key="1">
    <citation type="submission" date="2016-08" db="EMBL/GenBank/DDBJ databases">
        <title>A Parts List for Fungal Cellulosomes Revealed by Comparative Genomics.</title>
        <authorList>
            <consortium name="DOE Joint Genome Institute"/>
            <person name="Haitjema C.H."/>
            <person name="Gilmore S.P."/>
            <person name="Henske J.K."/>
            <person name="Solomon K.V."/>
            <person name="De Groot R."/>
            <person name="Kuo A."/>
            <person name="Mondo S.J."/>
            <person name="Salamov A.A."/>
            <person name="Labutti K."/>
            <person name="Zhao Z."/>
            <person name="Chiniquy J."/>
            <person name="Barry K."/>
            <person name="Brewer H.M."/>
            <person name="Purvine S.O."/>
            <person name="Wright A.T."/>
            <person name="Boxma B."/>
            <person name="Van Alen T."/>
            <person name="Hackstein J.H."/>
            <person name="Baker S.E."/>
            <person name="Grigoriev I.V."/>
            <person name="O'Malley M.A."/>
        </authorList>
    </citation>
    <scope>NUCLEOTIDE SEQUENCE [LARGE SCALE GENOMIC DNA]</scope>
    <source>
        <strain evidence="1 2">G1</strain>
    </source>
</reference>
<gene>
    <name evidence="1" type="ORF">LY90DRAFT_648570</name>
</gene>
<proteinExistence type="predicted"/>
<accession>A0A1Y2CXT5</accession>
<dbReference type="STRING" id="1754190.A0A1Y2CXT5"/>
<dbReference type="AlphaFoldDB" id="A0A1Y2CXT5"/>
<evidence type="ECO:0000313" key="1">
    <source>
        <dbReference type="EMBL" id="ORY51145.1"/>
    </source>
</evidence>
<dbReference type="Proteomes" id="UP000193920">
    <property type="component" value="Unassembled WGS sequence"/>
</dbReference>
<protein>
    <submittedName>
        <fullName evidence="1">Uncharacterized protein</fullName>
    </submittedName>
</protein>